<dbReference type="InterPro" id="IPR036259">
    <property type="entry name" value="MFS_trans_sf"/>
</dbReference>
<dbReference type="AlphaFoldDB" id="A0A9P6SK54"/>
<dbReference type="InterPro" id="IPR020846">
    <property type="entry name" value="MFS_dom"/>
</dbReference>
<feature type="transmembrane region" description="Helical" evidence="6">
    <location>
        <begin position="79"/>
        <end position="98"/>
    </location>
</feature>
<accession>A0A9P6SK54</accession>
<feature type="transmembrane region" description="Helical" evidence="6">
    <location>
        <begin position="162"/>
        <end position="183"/>
    </location>
</feature>
<feature type="transmembrane region" description="Helical" evidence="6">
    <location>
        <begin position="333"/>
        <end position="353"/>
    </location>
</feature>
<dbReference type="Pfam" id="PF07690">
    <property type="entry name" value="MFS_1"/>
    <property type="match status" value="1"/>
</dbReference>
<dbReference type="FunFam" id="1.20.1250.20:FF:000082">
    <property type="entry name" value="MFS multidrug transporter, putative"/>
    <property type="match status" value="1"/>
</dbReference>
<dbReference type="PANTHER" id="PTHR23502">
    <property type="entry name" value="MAJOR FACILITATOR SUPERFAMILY"/>
    <property type="match status" value="1"/>
</dbReference>
<dbReference type="EMBL" id="VNKQ01000018">
    <property type="protein sequence ID" value="KAG0645429.1"/>
    <property type="molecule type" value="Genomic_DNA"/>
</dbReference>
<dbReference type="PROSITE" id="PS50850">
    <property type="entry name" value="MFS"/>
    <property type="match status" value="1"/>
</dbReference>
<feature type="transmembrane region" description="Helical" evidence="6">
    <location>
        <begin position="267"/>
        <end position="292"/>
    </location>
</feature>
<keyword evidence="9" id="KW-1185">Reference proteome</keyword>
<evidence type="ECO:0000259" key="7">
    <source>
        <dbReference type="PROSITE" id="PS50850"/>
    </source>
</evidence>
<dbReference type="CDD" id="cd17323">
    <property type="entry name" value="MFS_Tpo1_MDR_like"/>
    <property type="match status" value="1"/>
</dbReference>
<feature type="domain" description="Major facilitator superfamily (MFS) profile" evidence="7">
    <location>
        <begin position="1"/>
        <end position="359"/>
    </location>
</feature>
<dbReference type="PANTHER" id="PTHR23502:SF7">
    <property type="entry name" value="DRUG_PROTON ANTIPORTER YHK8-RELATED"/>
    <property type="match status" value="1"/>
</dbReference>
<evidence type="ECO:0000256" key="1">
    <source>
        <dbReference type="ARBA" id="ARBA00004141"/>
    </source>
</evidence>
<proteinExistence type="inferred from homology"/>
<name>A0A9P6SK54_9HELO</name>
<evidence type="ECO:0000256" key="5">
    <source>
        <dbReference type="ARBA" id="ARBA00023136"/>
    </source>
</evidence>
<organism evidence="8 9">
    <name type="scientific">Hyphodiscus hymeniophilus</name>
    <dbReference type="NCBI Taxonomy" id="353542"/>
    <lineage>
        <taxon>Eukaryota</taxon>
        <taxon>Fungi</taxon>
        <taxon>Dikarya</taxon>
        <taxon>Ascomycota</taxon>
        <taxon>Pezizomycotina</taxon>
        <taxon>Leotiomycetes</taxon>
        <taxon>Helotiales</taxon>
        <taxon>Hyphodiscaceae</taxon>
        <taxon>Hyphodiscus</taxon>
    </lineage>
</organism>
<feature type="transmembrane region" description="Helical" evidence="6">
    <location>
        <begin position="20"/>
        <end position="38"/>
    </location>
</feature>
<comment type="subcellular location">
    <subcellularLocation>
        <location evidence="1">Membrane</location>
        <topology evidence="1">Multi-pass membrane protein</topology>
    </subcellularLocation>
</comment>
<dbReference type="GO" id="GO:0022857">
    <property type="term" value="F:transmembrane transporter activity"/>
    <property type="evidence" value="ECO:0007669"/>
    <property type="project" value="InterPro"/>
</dbReference>
<keyword evidence="4 6" id="KW-1133">Transmembrane helix</keyword>
<keyword evidence="3 6" id="KW-0812">Transmembrane</keyword>
<gene>
    <name evidence="8" type="ORF">D0Z07_8571</name>
</gene>
<comment type="similarity">
    <text evidence="2">Belongs to the major facilitator superfamily.</text>
</comment>
<evidence type="ECO:0000313" key="9">
    <source>
        <dbReference type="Proteomes" id="UP000785200"/>
    </source>
</evidence>
<keyword evidence="5 6" id="KW-0472">Membrane</keyword>
<dbReference type="Gene3D" id="1.20.1250.20">
    <property type="entry name" value="MFS general substrate transporter like domains"/>
    <property type="match status" value="1"/>
</dbReference>
<dbReference type="OrthoDB" id="3561359at2759"/>
<feature type="transmembrane region" description="Helical" evidence="6">
    <location>
        <begin position="50"/>
        <end position="72"/>
    </location>
</feature>
<dbReference type="GO" id="GO:0005886">
    <property type="term" value="C:plasma membrane"/>
    <property type="evidence" value="ECO:0007669"/>
    <property type="project" value="TreeGrafter"/>
</dbReference>
<evidence type="ECO:0000256" key="6">
    <source>
        <dbReference type="SAM" id="Phobius"/>
    </source>
</evidence>
<dbReference type="SUPFAM" id="SSF103473">
    <property type="entry name" value="MFS general substrate transporter"/>
    <property type="match status" value="1"/>
</dbReference>
<reference evidence="8" key="1">
    <citation type="submission" date="2019-07" db="EMBL/GenBank/DDBJ databases">
        <title>Hyphodiscus hymeniophilus genome sequencing and assembly.</title>
        <authorList>
            <person name="Kramer G."/>
            <person name="Nodwell J."/>
        </authorList>
    </citation>
    <scope>NUCLEOTIDE SEQUENCE</scope>
    <source>
        <strain evidence="8">ATCC 34498</strain>
    </source>
</reference>
<evidence type="ECO:0000256" key="3">
    <source>
        <dbReference type="ARBA" id="ARBA00022692"/>
    </source>
</evidence>
<feature type="transmembrane region" description="Helical" evidence="6">
    <location>
        <begin position="195"/>
        <end position="215"/>
    </location>
</feature>
<evidence type="ECO:0000313" key="8">
    <source>
        <dbReference type="EMBL" id="KAG0645429.1"/>
    </source>
</evidence>
<evidence type="ECO:0000256" key="4">
    <source>
        <dbReference type="ARBA" id="ARBA00022989"/>
    </source>
</evidence>
<sequence>MFLIPCAAAQNVQTMLIARFLDGVAGSAFLTVAGGTVSDLFAPADIQAPMILYTIAPFLGPVLGPVLGGFINQFTTWRWTFYVLIIWTSIILACLTFVPETYHPVLLTHKAAALRKSTGNPEYHSASELANRSKSLSKMILHSIYRPFQLLLLEPMCLCLCLYSALLLGILYLFFGAFGLVFGTNHDFNLWQIGLSFLGLLVGIVIGALTNPFWFKNYLRLVTRFHAENPPRPGEKPGKPDPELRLPPTIAGSLFWFGWTTYSSVHWIVPIIGSVFFMLGNFLAFSGIFTFLVDAYPTYAASSLAANTFTRCMFAAAFPLFGDQMYNKLDYQWATSLLAFLALAMMPFPFLFYKYGRVLRARSRFAMK</sequence>
<dbReference type="InterPro" id="IPR011701">
    <property type="entry name" value="MFS"/>
</dbReference>
<protein>
    <submittedName>
        <fullName evidence="8">Efflux pump atB ame</fullName>
    </submittedName>
</protein>
<comment type="caution">
    <text evidence="8">The sequence shown here is derived from an EMBL/GenBank/DDBJ whole genome shotgun (WGS) entry which is preliminary data.</text>
</comment>
<evidence type="ECO:0000256" key="2">
    <source>
        <dbReference type="ARBA" id="ARBA00008335"/>
    </source>
</evidence>
<dbReference type="Proteomes" id="UP000785200">
    <property type="component" value="Unassembled WGS sequence"/>
</dbReference>